<evidence type="ECO:0000313" key="3">
    <source>
        <dbReference type="Proteomes" id="UP000680514"/>
    </source>
</evidence>
<reference evidence="2 3" key="1">
    <citation type="submission" date="2021-03" db="EMBL/GenBank/DDBJ databases">
        <title>Complete Genome Sequences of Two Lysobacter Strains Isolated from Sea Water (Lysobacter caseinilyticus) and Soil (Lysobacter helvus) in South Korea.</title>
        <authorList>
            <person name="Watanabe Y."/>
            <person name="Arakawa K."/>
        </authorList>
    </citation>
    <scope>NUCLEOTIDE SEQUENCE [LARGE SCALE GENOMIC DNA]</scope>
    <source>
        <strain evidence="2 3">D10</strain>
    </source>
</reference>
<dbReference type="Proteomes" id="UP000680514">
    <property type="component" value="Chromosome"/>
</dbReference>
<accession>A0ABM7QBY3</accession>
<evidence type="ECO:0000313" key="2">
    <source>
        <dbReference type="EMBL" id="BCT95007.1"/>
    </source>
</evidence>
<dbReference type="Gene3D" id="3.90.550.10">
    <property type="entry name" value="Spore Coat Polysaccharide Biosynthesis Protein SpsA, Chain A"/>
    <property type="match status" value="1"/>
</dbReference>
<feature type="domain" description="Nucleotidyl transferase" evidence="1">
    <location>
        <begin position="6"/>
        <end position="233"/>
    </location>
</feature>
<dbReference type="EMBL" id="AP024546">
    <property type="protein sequence ID" value="BCT95007.1"/>
    <property type="molecule type" value="Genomic_DNA"/>
</dbReference>
<proteinExistence type="predicted"/>
<keyword evidence="3" id="KW-1185">Reference proteome</keyword>
<dbReference type="InterPro" id="IPR005835">
    <property type="entry name" value="NTP_transferase_dom"/>
</dbReference>
<organism evidence="2 3">
    <name type="scientific">Lysobacter helvus</name>
    <dbReference type="NCBI Taxonomy" id="2675059"/>
    <lineage>
        <taxon>Bacteria</taxon>
        <taxon>Pseudomonadati</taxon>
        <taxon>Pseudomonadota</taxon>
        <taxon>Gammaproteobacteria</taxon>
        <taxon>Lysobacterales</taxon>
        <taxon>Lysobacteraceae</taxon>
        <taxon>Lysobacter</taxon>
    </lineage>
</organism>
<dbReference type="Pfam" id="PF00483">
    <property type="entry name" value="NTP_transferase"/>
    <property type="match status" value="1"/>
</dbReference>
<evidence type="ECO:0000259" key="1">
    <source>
        <dbReference type="Pfam" id="PF00483"/>
    </source>
</evidence>
<dbReference type="SUPFAM" id="SSF53448">
    <property type="entry name" value="Nucleotide-diphospho-sugar transferases"/>
    <property type="match status" value="1"/>
</dbReference>
<dbReference type="InterPro" id="IPR029044">
    <property type="entry name" value="Nucleotide-diphossugar_trans"/>
</dbReference>
<gene>
    <name evidence="2" type="primary">hddC</name>
    <name evidence="2" type="ORF">LYSHEL_08780</name>
</gene>
<protein>
    <submittedName>
        <fullName evidence="2">D-glycero-D-manno-heptose 1-phosphate guanosyltransferase</fullName>
    </submittedName>
</protein>
<dbReference type="InterPro" id="IPR050486">
    <property type="entry name" value="Mannose-1P_guanyltransferase"/>
</dbReference>
<name>A0ABM7QBY3_9GAMM</name>
<dbReference type="PANTHER" id="PTHR22572">
    <property type="entry name" value="SUGAR-1-PHOSPHATE GUANYL TRANSFERASE"/>
    <property type="match status" value="1"/>
</dbReference>
<sequence>MPTDEAIVLVGGLGTRLRSVVSDVPKPLAPVAGRPFLAWVLDHLVDAGLARIILAVGYRGELVEQAIGARWRTASGASADIVYARESEPLGTGGAVRNAAAQLAGDAVHVVNGDTFLRYSPAALERATREAAAMLGIALAHVPDAARYGAVVIEDDLVRGFQEKGRGGPGWINAGCYFLAPAALAALPADPVFSFEEAVLAPAAQTGRVAAHTQTEGFIDIGVPDDYLRAQSLFASERA</sequence>
<dbReference type="RefSeq" id="WP_213436094.1">
    <property type="nucleotide sequence ID" value="NZ_AP024546.1"/>
</dbReference>